<dbReference type="Proteomes" id="UP000322245">
    <property type="component" value="Unassembled WGS sequence"/>
</dbReference>
<dbReference type="PANTHER" id="PTHR46910:SF40">
    <property type="entry name" value="ZN(II)2CYS6 TRANSCRIPTION FACTOR (EUROFUNG)"/>
    <property type="match status" value="1"/>
</dbReference>
<protein>
    <recommendedName>
        <fullName evidence="3">Xylanolytic transcriptional activator regulatory domain-containing protein</fullName>
    </recommendedName>
</protein>
<feature type="region of interest" description="Disordered" evidence="2">
    <location>
        <begin position="1"/>
        <end position="139"/>
    </location>
</feature>
<feature type="domain" description="Xylanolytic transcriptional activator regulatory" evidence="3">
    <location>
        <begin position="361"/>
        <end position="435"/>
    </location>
</feature>
<organism evidence="4 5">
    <name type="scientific">Cryptococcus floricola</name>
    <dbReference type="NCBI Taxonomy" id="2591691"/>
    <lineage>
        <taxon>Eukaryota</taxon>
        <taxon>Fungi</taxon>
        <taxon>Dikarya</taxon>
        <taxon>Basidiomycota</taxon>
        <taxon>Agaricomycotina</taxon>
        <taxon>Tremellomycetes</taxon>
        <taxon>Tremellales</taxon>
        <taxon>Cryptococcaceae</taxon>
        <taxon>Cryptococcus</taxon>
    </lineage>
</organism>
<comment type="caution">
    <text evidence="4">The sequence shown here is derived from an EMBL/GenBank/DDBJ whole genome shotgun (WGS) entry which is preliminary data.</text>
</comment>
<dbReference type="Pfam" id="PF04082">
    <property type="entry name" value="Fungal_trans"/>
    <property type="match status" value="1"/>
</dbReference>
<dbReference type="GO" id="GO:0006351">
    <property type="term" value="P:DNA-templated transcription"/>
    <property type="evidence" value="ECO:0007669"/>
    <property type="project" value="InterPro"/>
</dbReference>
<sequence>MFSSVDRADDTSILGTGALFRDSPRPFDSATDDDDRRGSTDSMASVKIEDSQRPAATMYATRSTNRKKRSSMPERPVPAAQQSSASSKGKGRSSRTSTGPSNTDEDEHQSLSPPSGSKGKGKAGSHPPLPGFTSVENDDASHHPLCLQITPTLPSFRVPGADVLRSIAFGSRLPGEKAPHQLTSGNAISDAQHGYSKNSSGDQIPHATGSGSLEANDRDSMLPLAVSPIDNVLTPSGLDQIVPGPTIEKIVSLFFDHIYPLTPCIHRPTFIIDLAERRDRSDPVFFALALNVLAATLVQIPRVLMGLDKDKVEHLAKLCLRVSRAKMAGFWEEPTSVELNFVVISYLESIVHLFLGNNTAHVTTTAQANQLALALCMNDESSYKDLNPVEGEMRRRMFWLLFQTDKSTACLLSRPIYLRLDDVADLQLPLEIDDEYITYNGVSPQPPEQVSLITGFNVTTNLNRILNDVLFMQRRKTTRTVDEIIFDLQRVDMFRAEVTRIYFDMPDKYKLRTAYDSRTAQPAHDWESKLYSKFVEFFNTGGDSAYTLNSLLVLQGNILVSRQSLRLLLLQTRQSLLRQLAVFTPMIPQSMGYEETADDIARELLDGLNSLPVECVATNGPLLVQKVRFVAVHLMDSPNAGPGSEDNQAQTLLVQFLSVLS</sequence>
<evidence type="ECO:0000256" key="1">
    <source>
        <dbReference type="ARBA" id="ARBA00023242"/>
    </source>
</evidence>
<dbReference type="AlphaFoldDB" id="A0A5D3AZD9"/>
<dbReference type="PANTHER" id="PTHR46910">
    <property type="entry name" value="TRANSCRIPTION FACTOR PDR1"/>
    <property type="match status" value="1"/>
</dbReference>
<dbReference type="SMART" id="SM00906">
    <property type="entry name" value="Fungal_trans"/>
    <property type="match status" value="1"/>
</dbReference>
<dbReference type="GO" id="GO:0008270">
    <property type="term" value="F:zinc ion binding"/>
    <property type="evidence" value="ECO:0007669"/>
    <property type="project" value="InterPro"/>
</dbReference>
<evidence type="ECO:0000313" key="5">
    <source>
        <dbReference type="Proteomes" id="UP000322245"/>
    </source>
</evidence>
<dbReference type="InterPro" id="IPR007219">
    <property type="entry name" value="XnlR_reg_dom"/>
</dbReference>
<feature type="region of interest" description="Disordered" evidence="2">
    <location>
        <begin position="175"/>
        <end position="215"/>
    </location>
</feature>
<name>A0A5D3AZD9_9TREE</name>
<dbReference type="GO" id="GO:0003677">
    <property type="term" value="F:DNA binding"/>
    <property type="evidence" value="ECO:0007669"/>
    <property type="project" value="InterPro"/>
</dbReference>
<feature type="compositionally biased region" description="Basic and acidic residues" evidence="2">
    <location>
        <begin position="1"/>
        <end position="10"/>
    </location>
</feature>
<reference evidence="4 5" key="1">
    <citation type="submission" date="2017-05" db="EMBL/GenBank/DDBJ databases">
        <title>The Genome Sequence of Tsuchiyaea wingfieldii DSM 27421.</title>
        <authorList>
            <person name="Cuomo C."/>
            <person name="Passer A."/>
            <person name="Billmyre B."/>
            <person name="Heitman J."/>
        </authorList>
    </citation>
    <scope>NUCLEOTIDE SEQUENCE [LARGE SCALE GENOMIC DNA]</scope>
    <source>
        <strain evidence="4 5">DSM 27421</strain>
    </source>
</reference>
<dbReference type="GO" id="GO:0003700">
    <property type="term" value="F:DNA-binding transcription factor activity"/>
    <property type="evidence" value="ECO:0007669"/>
    <property type="project" value="InterPro"/>
</dbReference>
<evidence type="ECO:0000256" key="2">
    <source>
        <dbReference type="SAM" id="MobiDB-lite"/>
    </source>
</evidence>
<gene>
    <name evidence="4" type="ORF">B9479_003913</name>
</gene>
<keyword evidence="1" id="KW-0539">Nucleus</keyword>
<evidence type="ECO:0000259" key="3">
    <source>
        <dbReference type="SMART" id="SM00906"/>
    </source>
</evidence>
<proteinExistence type="predicted"/>
<evidence type="ECO:0000313" key="4">
    <source>
        <dbReference type="EMBL" id="TYJ55410.1"/>
    </source>
</evidence>
<feature type="compositionally biased region" description="Polar residues" evidence="2">
    <location>
        <begin position="181"/>
        <end position="202"/>
    </location>
</feature>
<dbReference type="InterPro" id="IPR050987">
    <property type="entry name" value="AtrR-like"/>
</dbReference>
<feature type="compositionally biased region" description="Low complexity" evidence="2">
    <location>
        <begin position="78"/>
        <end position="101"/>
    </location>
</feature>
<dbReference type="EMBL" id="NIDF01000040">
    <property type="protein sequence ID" value="TYJ55410.1"/>
    <property type="molecule type" value="Genomic_DNA"/>
</dbReference>
<keyword evidence="5" id="KW-1185">Reference proteome</keyword>
<dbReference type="CDD" id="cd12148">
    <property type="entry name" value="fungal_TF_MHR"/>
    <property type="match status" value="1"/>
</dbReference>
<accession>A0A5D3AZD9</accession>